<organism evidence="1 3">
    <name type="scientific">Dendrothele bispora (strain CBS 962.96)</name>
    <dbReference type="NCBI Taxonomy" id="1314807"/>
    <lineage>
        <taxon>Eukaryota</taxon>
        <taxon>Fungi</taxon>
        <taxon>Dikarya</taxon>
        <taxon>Basidiomycota</taxon>
        <taxon>Agaricomycotina</taxon>
        <taxon>Agaricomycetes</taxon>
        <taxon>Agaricomycetidae</taxon>
        <taxon>Agaricales</taxon>
        <taxon>Agaricales incertae sedis</taxon>
        <taxon>Dendrothele</taxon>
    </lineage>
</organism>
<proteinExistence type="predicted"/>
<evidence type="ECO:0000313" key="2">
    <source>
        <dbReference type="EMBL" id="THV02140.1"/>
    </source>
</evidence>
<reference evidence="1 3" key="1">
    <citation type="journal article" date="2019" name="Nat. Ecol. Evol.">
        <title>Megaphylogeny resolves global patterns of mushroom evolution.</title>
        <authorList>
            <person name="Varga T."/>
            <person name="Krizsan K."/>
            <person name="Foldi C."/>
            <person name="Dima B."/>
            <person name="Sanchez-Garcia M."/>
            <person name="Sanchez-Ramirez S."/>
            <person name="Szollosi G.J."/>
            <person name="Szarkandi J.G."/>
            <person name="Papp V."/>
            <person name="Albert L."/>
            <person name="Andreopoulos W."/>
            <person name="Angelini C."/>
            <person name="Antonin V."/>
            <person name="Barry K.W."/>
            <person name="Bougher N.L."/>
            <person name="Buchanan P."/>
            <person name="Buyck B."/>
            <person name="Bense V."/>
            <person name="Catcheside P."/>
            <person name="Chovatia M."/>
            <person name="Cooper J."/>
            <person name="Damon W."/>
            <person name="Desjardin D."/>
            <person name="Finy P."/>
            <person name="Geml J."/>
            <person name="Haridas S."/>
            <person name="Hughes K."/>
            <person name="Justo A."/>
            <person name="Karasinski D."/>
            <person name="Kautmanova I."/>
            <person name="Kiss B."/>
            <person name="Kocsube S."/>
            <person name="Kotiranta H."/>
            <person name="LaButti K.M."/>
            <person name="Lechner B.E."/>
            <person name="Liimatainen K."/>
            <person name="Lipzen A."/>
            <person name="Lukacs Z."/>
            <person name="Mihaltcheva S."/>
            <person name="Morgado L.N."/>
            <person name="Niskanen T."/>
            <person name="Noordeloos M.E."/>
            <person name="Ohm R.A."/>
            <person name="Ortiz-Santana B."/>
            <person name="Ovrebo C."/>
            <person name="Racz N."/>
            <person name="Riley R."/>
            <person name="Savchenko A."/>
            <person name="Shiryaev A."/>
            <person name="Soop K."/>
            <person name="Spirin V."/>
            <person name="Szebenyi C."/>
            <person name="Tomsovsky M."/>
            <person name="Tulloss R.E."/>
            <person name="Uehling J."/>
            <person name="Grigoriev I.V."/>
            <person name="Vagvolgyi C."/>
            <person name="Papp T."/>
            <person name="Martin F.M."/>
            <person name="Miettinen O."/>
            <person name="Hibbett D.S."/>
            <person name="Nagy L.G."/>
        </authorList>
    </citation>
    <scope>NUCLEOTIDE SEQUENCE [LARGE SCALE GENOMIC DNA]</scope>
    <source>
        <strain evidence="1 3">CBS 962.96</strain>
    </source>
</reference>
<keyword evidence="3" id="KW-1185">Reference proteome</keyword>
<evidence type="ECO:0000313" key="3">
    <source>
        <dbReference type="Proteomes" id="UP000297245"/>
    </source>
</evidence>
<protein>
    <recommendedName>
        <fullName evidence="4">DDE Tnp4 domain-containing protein</fullName>
    </recommendedName>
</protein>
<dbReference type="Proteomes" id="UP000297245">
    <property type="component" value="Unassembled WGS sequence"/>
</dbReference>
<evidence type="ECO:0008006" key="4">
    <source>
        <dbReference type="Google" id="ProtNLM"/>
    </source>
</evidence>
<gene>
    <name evidence="1" type="ORF">K435DRAFT_574580</name>
    <name evidence="2" type="ORF">K435DRAFT_606152</name>
</gene>
<dbReference type="EMBL" id="ML179080">
    <property type="protein sequence ID" value="THV02140.1"/>
    <property type="molecule type" value="Genomic_DNA"/>
</dbReference>
<dbReference type="AlphaFoldDB" id="A0A4S8LHX0"/>
<evidence type="ECO:0000313" key="1">
    <source>
        <dbReference type="EMBL" id="THU88669.1"/>
    </source>
</evidence>
<sequence>LGIFKRRFDLFTGIAEYPEKTQVKFVPAFAAIHNFIRINEPRDTTPPTYETGLDGYEHGQAVTRNISSGGGDLGEEISTQEQRRAKARRDAIAQKMWDDYLEYIK</sequence>
<dbReference type="EMBL" id="ML179400">
    <property type="protein sequence ID" value="THU88669.1"/>
    <property type="molecule type" value="Genomic_DNA"/>
</dbReference>
<feature type="non-terminal residue" evidence="1">
    <location>
        <position position="1"/>
    </location>
</feature>
<name>A0A4S8LHX0_DENBC</name>
<accession>A0A4S8LHX0</accession>
<dbReference type="OrthoDB" id="1681765at2759"/>
<feature type="non-terminal residue" evidence="1">
    <location>
        <position position="105"/>
    </location>
</feature>